<dbReference type="STRING" id="69332.A0A388LP15"/>
<keyword evidence="5 8" id="KW-0472">Membrane</keyword>
<evidence type="ECO:0000256" key="1">
    <source>
        <dbReference type="ARBA" id="ARBA00004211"/>
    </source>
</evidence>
<keyword evidence="3 8" id="KW-0812">Transmembrane</keyword>
<keyword evidence="4 8" id="KW-1133">Transmembrane helix</keyword>
<dbReference type="PANTHER" id="PTHR10809">
    <property type="entry name" value="VESICLE-ASSOCIATED MEMBRANE PROTEIN-ASSOCIATED PROTEIN"/>
    <property type="match status" value="1"/>
</dbReference>
<dbReference type="GO" id="GO:0090158">
    <property type="term" value="P:endoplasmic reticulum membrane organization"/>
    <property type="evidence" value="ECO:0007669"/>
    <property type="project" value="TreeGrafter"/>
</dbReference>
<dbReference type="OrthoDB" id="264603at2759"/>
<evidence type="ECO:0000256" key="5">
    <source>
        <dbReference type="ARBA" id="ARBA00023136"/>
    </source>
</evidence>
<evidence type="ECO:0000256" key="6">
    <source>
        <dbReference type="SAM" id="Coils"/>
    </source>
</evidence>
<dbReference type="PROSITE" id="PS50202">
    <property type="entry name" value="MSP"/>
    <property type="match status" value="1"/>
</dbReference>
<evidence type="ECO:0000256" key="4">
    <source>
        <dbReference type="ARBA" id="ARBA00022989"/>
    </source>
</evidence>
<keyword evidence="11" id="KW-1185">Reference proteome</keyword>
<feature type="transmembrane region" description="Helical" evidence="8">
    <location>
        <begin position="224"/>
        <end position="245"/>
    </location>
</feature>
<feature type="domain" description="MSP" evidence="9">
    <location>
        <begin position="4"/>
        <end position="124"/>
    </location>
</feature>
<proteinExistence type="inferred from homology"/>
<evidence type="ECO:0000256" key="8">
    <source>
        <dbReference type="SAM" id="Phobius"/>
    </source>
</evidence>
<dbReference type="InterPro" id="IPR000535">
    <property type="entry name" value="MSP_dom"/>
</dbReference>
<dbReference type="Gene3D" id="2.60.40.10">
    <property type="entry name" value="Immunoglobulins"/>
    <property type="match status" value="1"/>
</dbReference>
<dbReference type="EMBL" id="BFEA01000460">
    <property type="protein sequence ID" value="GBG83999.1"/>
    <property type="molecule type" value="Genomic_DNA"/>
</dbReference>
<dbReference type="GO" id="GO:0005789">
    <property type="term" value="C:endoplasmic reticulum membrane"/>
    <property type="evidence" value="ECO:0007669"/>
    <property type="project" value="EnsemblPlants"/>
</dbReference>
<dbReference type="Pfam" id="PF00635">
    <property type="entry name" value="Motile_Sperm"/>
    <property type="match status" value="1"/>
</dbReference>
<name>A0A388LP15_CHABU</name>
<dbReference type="PIRSF" id="PIRSF019693">
    <property type="entry name" value="VAMP-associated"/>
    <property type="match status" value="1"/>
</dbReference>
<feature type="region of interest" description="Disordered" evidence="7">
    <location>
        <begin position="125"/>
        <end position="151"/>
    </location>
</feature>
<dbReference type="InterPro" id="IPR008962">
    <property type="entry name" value="PapD-like_sf"/>
</dbReference>
<gene>
    <name evidence="10" type="ORF">CBR_g37873</name>
</gene>
<accession>A0A388LP15</accession>
<keyword evidence="6" id="KW-0175">Coiled coil</keyword>
<dbReference type="PANTHER" id="PTHR10809:SF6">
    <property type="entry name" value="AT11025P-RELATED"/>
    <property type="match status" value="1"/>
</dbReference>
<evidence type="ECO:0000256" key="3">
    <source>
        <dbReference type="ARBA" id="ARBA00022692"/>
    </source>
</evidence>
<comment type="subcellular location">
    <subcellularLocation>
        <location evidence="1">Membrane</location>
        <topology evidence="1">Single-pass type IV membrane protein</topology>
    </subcellularLocation>
</comment>
<dbReference type="Proteomes" id="UP000265515">
    <property type="component" value="Unassembled WGS sequence"/>
</dbReference>
<evidence type="ECO:0000313" key="10">
    <source>
        <dbReference type="EMBL" id="GBG83999.1"/>
    </source>
</evidence>
<evidence type="ECO:0000259" key="9">
    <source>
        <dbReference type="PROSITE" id="PS50202"/>
    </source>
</evidence>
<dbReference type="GO" id="GO:0000326">
    <property type="term" value="C:protein storage vacuole"/>
    <property type="evidence" value="ECO:0007669"/>
    <property type="project" value="EnsemblPlants"/>
</dbReference>
<evidence type="ECO:0000256" key="2">
    <source>
        <dbReference type="ARBA" id="ARBA00008932"/>
    </source>
</evidence>
<reference evidence="10 11" key="1">
    <citation type="journal article" date="2018" name="Cell">
        <title>The Chara Genome: Secondary Complexity and Implications for Plant Terrestrialization.</title>
        <authorList>
            <person name="Nishiyama T."/>
            <person name="Sakayama H."/>
            <person name="Vries J.D."/>
            <person name="Buschmann H."/>
            <person name="Saint-Marcoux D."/>
            <person name="Ullrich K.K."/>
            <person name="Haas F.B."/>
            <person name="Vanderstraeten L."/>
            <person name="Becker D."/>
            <person name="Lang D."/>
            <person name="Vosolsobe S."/>
            <person name="Rombauts S."/>
            <person name="Wilhelmsson P.K.I."/>
            <person name="Janitza P."/>
            <person name="Kern R."/>
            <person name="Heyl A."/>
            <person name="Rumpler F."/>
            <person name="Villalobos L.I.A.C."/>
            <person name="Clay J.M."/>
            <person name="Skokan R."/>
            <person name="Toyoda A."/>
            <person name="Suzuki Y."/>
            <person name="Kagoshima H."/>
            <person name="Schijlen E."/>
            <person name="Tajeshwar N."/>
            <person name="Catarino B."/>
            <person name="Hetherington A.J."/>
            <person name="Saltykova A."/>
            <person name="Bonnot C."/>
            <person name="Breuninger H."/>
            <person name="Symeonidi A."/>
            <person name="Radhakrishnan G.V."/>
            <person name="Van Nieuwerburgh F."/>
            <person name="Deforce D."/>
            <person name="Chang C."/>
            <person name="Karol K.G."/>
            <person name="Hedrich R."/>
            <person name="Ulvskov P."/>
            <person name="Glockner G."/>
            <person name="Delwiche C.F."/>
            <person name="Petrasek J."/>
            <person name="Van de Peer Y."/>
            <person name="Friml J."/>
            <person name="Beilby M."/>
            <person name="Dolan L."/>
            <person name="Kohara Y."/>
            <person name="Sugano S."/>
            <person name="Fujiyama A."/>
            <person name="Delaux P.-M."/>
            <person name="Quint M."/>
            <person name="TheiBen G."/>
            <person name="Hagemann M."/>
            <person name="Harholt J."/>
            <person name="Dunand C."/>
            <person name="Zachgo S."/>
            <person name="Langdale J."/>
            <person name="Maumus F."/>
            <person name="Straeten D.V.D."/>
            <person name="Gould S.B."/>
            <person name="Rensing S.A."/>
        </authorList>
    </citation>
    <scope>NUCLEOTIDE SEQUENCE [LARGE SCALE GENOMIC DNA]</scope>
    <source>
        <strain evidence="10 11">S276</strain>
    </source>
</reference>
<comment type="caution">
    <text evidence="10">The sequence shown here is derived from an EMBL/GenBank/DDBJ whole genome shotgun (WGS) entry which is preliminary data.</text>
</comment>
<dbReference type="OMA" id="HDANSKD"/>
<dbReference type="FunFam" id="2.60.40.10:FF:000813">
    <property type="entry name" value="Vesicle-associated protein 1-1"/>
    <property type="match status" value="1"/>
</dbReference>
<dbReference type="GO" id="GO:0005776">
    <property type="term" value="C:autophagosome"/>
    <property type="evidence" value="ECO:0007669"/>
    <property type="project" value="EnsemblPlants"/>
</dbReference>
<evidence type="ECO:0000256" key="7">
    <source>
        <dbReference type="SAM" id="MobiDB-lite"/>
    </source>
</evidence>
<dbReference type="SUPFAM" id="SSF49354">
    <property type="entry name" value="PapD-like"/>
    <property type="match status" value="1"/>
</dbReference>
<dbReference type="AlphaFoldDB" id="A0A388LP15"/>
<feature type="coiled-coil region" evidence="6">
    <location>
        <begin position="177"/>
        <end position="211"/>
    </location>
</feature>
<dbReference type="InterPro" id="IPR013783">
    <property type="entry name" value="Ig-like_fold"/>
</dbReference>
<dbReference type="Gramene" id="GBG83999">
    <property type="protein sequence ID" value="GBG83999"/>
    <property type="gene ID" value="CBR_g37873"/>
</dbReference>
<dbReference type="GO" id="GO:0005886">
    <property type="term" value="C:plasma membrane"/>
    <property type="evidence" value="ECO:0007669"/>
    <property type="project" value="TreeGrafter"/>
</dbReference>
<dbReference type="GO" id="GO:0061817">
    <property type="term" value="P:endoplasmic reticulum-plasma membrane tethering"/>
    <property type="evidence" value="ECO:0007669"/>
    <property type="project" value="TreeGrafter"/>
</dbReference>
<organism evidence="10 11">
    <name type="scientific">Chara braunii</name>
    <name type="common">Braun's stonewort</name>
    <dbReference type="NCBI Taxonomy" id="69332"/>
    <lineage>
        <taxon>Eukaryota</taxon>
        <taxon>Viridiplantae</taxon>
        <taxon>Streptophyta</taxon>
        <taxon>Charophyceae</taxon>
        <taxon>Charales</taxon>
        <taxon>Characeae</taxon>
        <taxon>Chara</taxon>
    </lineage>
</organism>
<comment type="similarity">
    <text evidence="2">Belongs to the VAMP-associated protein (VAP) (TC 9.B.17) family.</text>
</comment>
<protein>
    <recommendedName>
        <fullName evidence="9">MSP domain-containing protein</fullName>
    </recommendedName>
</protein>
<evidence type="ECO:0000313" key="11">
    <source>
        <dbReference type="Proteomes" id="UP000265515"/>
    </source>
</evidence>
<sequence length="246" mass="27478">MQELLTISPSELKFQFELSKQISSSLRLYNQTSEYVAFKVKTTSPKKYCVRPNTGVVQPNGSIEVTVTMQSQKEAPPDMICKDKFLIQSVIVEELMSHEKLSPELFQREPGRDVREAKLRVMYVQPPQPPSPVAESAEEGLSPKTPVKDGVDRSSLTSIGNDYHGSVKDSAYLQAKLQEMKTTLLSLTEERNDARSQKQRVEEELVKLKNRAGTNCSASPTGRAGFSFFTLLLVAIVAFLIGLFMK</sequence>
<dbReference type="InterPro" id="IPR016763">
    <property type="entry name" value="VAP"/>
</dbReference>